<organism evidence="2 3">
    <name type="scientific">Vespula vulgaris</name>
    <name type="common">Yellow jacket</name>
    <name type="synonym">Wasp</name>
    <dbReference type="NCBI Taxonomy" id="7454"/>
    <lineage>
        <taxon>Eukaryota</taxon>
        <taxon>Metazoa</taxon>
        <taxon>Ecdysozoa</taxon>
        <taxon>Arthropoda</taxon>
        <taxon>Hexapoda</taxon>
        <taxon>Insecta</taxon>
        <taxon>Pterygota</taxon>
        <taxon>Neoptera</taxon>
        <taxon>Endopterygota</taxon>
        <taxon>Hymenoptera</taxon>
        <taxon>Apocrita</taxon>
        <taxon>Aculeata</taxon>
        <taxon>Vespoidea</taxon>
        <taxon>Vespidae</taxon>
        <taxon>Vespinae</taxon>
        <taxon>Vespula</taxon>
    </lineage>
</organism>
<evidence type="ECO:0000313" key="3">
    <source>
        <dbReference type="Proteomes" id="UP000614350"/>
    </source>
</evidence>
<feature type="region of interest" description="Disordered" evidence="1">
    <location>
        <begin position="31"/>
        <end position="75"/>
    </location>
</feature>
<comment type="caution">
    <text evidence="2">The sequence shown here is derived from an EMBL/GenBank/DDBJ whole genome shotgun (WGS) entry which is preliminary data.</text>
</comment>
<dbReference type="AlphaFoldDB" id="A0A834KLJ7"/>
<gene>
    <name evidence="2" type="ORF">HZH66_002639</name>
</gene>
<evidence type="ECO:0000313" key="2">
    <source>
        <dbReference type="EMBL" id="KAF7408102.1"/>
    </source>
</evidence>
<sequence length="75" mass="7351">MVPTTFYVLKTFFLATVDRPSHDVFRTDRVYHDYRESGSGSGGGGDGGGGGRSGGGGGGGGGGGNGDGGRTTVHG</sequence>
<evidence type="ECO:0000256" key="1">
    <source>
        <dbReference type="SAM" id="MobiDB-lite"/>
    </source>
</evidence>
<feature type="compositionally biased region" description="Gly residues" evidence="1">
    <location>
        <begin position="39"/>
        <end position="69"/>
    </location>
</feature>
<proteinExistence type="predicted"/>
<keyword evidence="3" id="KW-1185">Reference proteome</keyword>
<name>A0A834KLJ7_VESVU</name>
<dbReference type="EMBL" id="JACSEA010000002">
    <property type="protein sequence ID" value="KAF7408102.1"/>
    <property type="molecule type" value="Genomic_DNA"/>
</dbReference>
<accession>A0A834KLJ7</accession>
<protein>
    <submittedName>
        <fullName evidence="2">Uncharacterized protein</fullName>
    </submittedName>
</protein>
<reference evidence="2" key="1">
    <citation type="journal article" date="2020" name="G3 (Bethesda)">
        <title>High-Quality Assemblies for Three Invasive Social Wasps from the &lt;i&gt;Vespula&lt;/i&gt; Genus.</title>
        <authorList>
            <person name="Harrop T.W.R."/>
            <person name="Guhlin J."/>
            <person name="McLaughlin G.M."/>
            <person name="Permina E."/>
            <person name="Stockwell P."/>
            <person name="Gilligan J."/>
            <person name="Le Lec M.F."/>
            <person name="Gruber M.A.M."/>
            <person name="Quinn O."/>
            <person name="Lovegrove M."/>
            <person name="Duncan E.J."/>
            <person name="Remnant E.J."/>
            <person name="Van Eeckhoven J."/>
            <person name="Graham B."/>
            <person name="Knapp R.A."/>
            <person name="Langford K.W."/>
            <person name="Kronenberg Z."/>
            <person name="Press M.O."/>
            <person name="Eacker S.M."/>
            <person name="Wilson-Rankin E.E."/>
            <person name="Purcell J."/>
            <person name="Lester P.J."/>
            <person name="Dearden P.K."/>
        </authorList>
    </citation>
    <scope>NUCLEOTIDE SEQUENCE</scope>
    <source>
        <strain evidence="2">Marl-1</strain>
    </source>
</reference>
<dbReference type="Proteomes" id="UP000614350">
    <property type="component" value="Unassembled WGS sequence"/>
</dbReference>